<evidence type="ECO:0000313" key="2">
    <source>
        <dbReference type="Proteomes" id="UP001066276"/>
    </source>
</evidence>
<gene>
    <name evidence="1" type="ORF">NDU88_000242</name>
</gene>
<protein>
    <submittedName>
        <fullName evidence="1">Uncharacterized protein</fullName>
    </submittedName>
</protein>
<dbReference type="AlphaFoldDB" id="A0AAV7UPE7"/>
<keyword evidence="2" id="KW-1185">Reference proteome</keyword>
<proteinExistence type="predicted"/>
<accession>A0AAV7UPE7</accession>
<reference evidence="1" key="1">
    <citation type="journal article" date="2022" name="bioRxiv">
        <title>Sequencing and chromosome-scale assembly of the giantPleurodeles waltlgenome.</title>
        <authorList>
            <person name="Brown T."/>
            <person name="Elewa A."/>
            <person name="Iarovenko S."/>
            <person name="Subramanian E."/>
            <person name="Araus A.J."/>
            <person name="Petzold A."/>
            <person name="Susuki M."/>
            <person name="Suzuki K.-i.T."/>
            <person name="Hayashi T."/>
            <person name="Toyoda A."/>
            <person name="Oliveira C."/>
            <person name="Osipova E."/>
            <person name="Leigh N.D."/>
            <person name="Simon A."/>
            <person name="Yun M.H."/>
        </authorList>
    </citation>
    <scope>NUCLEOTIDE SEQUENCE</scope>
    <source>
        <strain evidence="1">20211129_DDA</strain>
        <tissue evidence="1">Liver</tissue>
    </source>
</reference>
<dbReference type="Proteomes" id="UP001066276">
    <property type="component" value="Chromosome 2_2"/>
</dbReference>
<sequence length="141" mass="16229">MAYYADEEDPQLDLHESQDEYQIEGSTEWVPCAEVVHYVQEKLRKSFERDVDNTLRSECPCPTLIGKVADTPVLDSSMEAFMRKFAKDPKKDLDRAWRGCQDKLLDLVGPLTKILELAVQAKDNNSSLDLEDILEWAQQYC</sequence>
<comment type="caution">
    <text evidence="1">The sequence shown here is derived from an EMBL/GenBank/DDBJ whole genome shotgun (WGS) entry which is preliminary data.</text>
</comment>
<name>A0AAV7UPE7_PLEWA</name>
<organism evidence="1 2">
    <name type="scientific">Pleurodeles waltl</name>
    <name type="common">Iberian ribbed newt</name>
    <dbReference type="NCBI Taxonomy" id="8319"/>
    <lineage>
        <taxon>Eukaryota</taxon>
        <taxon>Metazoa</taxon>
        <taxon>Chordata</taxon>
        <taxon>Craniata</taxon>
        <taxon>Vertebrata</taxon>
        <taxon>Euteleostomi</taxon>
        <taxon>Amphibia</taxon>
        <taxon>Batrachia</taxon>
        <taxon>Caudata</taxon>
        <taxon>Salamandroidea</taxon>
        <taxon>Salamandridae</taxon>
        <taxon>Pleurodelinae</taxon>
        <taxon>Pleurodeles</taxon>
    </lineage>
</organism>
<dbReference type="EMBL" id="JANPWB010000004">
    <property type="protein sequence ID" value="KAJ1190923.1"/>
    <property type="molecule type" value="Genomic_DNA"/>
</dbReference>
<evidence type="ECO:0000313" key="1">
    <source>
        <dbReference type="EMBL" id="KAJ1190923.1"/>
    </source>
</evidence>